<dbReference type="SUPFAM" id="SSF46565">
    <property type="entry name" value="Chaperone J-domain"/>
    <property type="match status" value="1"/>
</dbReference>
<dbReference type="GO" id="GO:0005886">
    <property type="term" value="C:plasma membrane"/>
    <property type="evidence" value="ECO:0007669"/>
    <property type="project" value="TreeGrafter"/>
</dbReference>
<reference evidence="11" key="1">
    <citation type="submission" date="2022-07" db="EMBL/GenBank/DDBJ databases">
        <title>Genome Sequence of Xylaria arbuscula.</title>
        <authorList>
            <person name="Buettner E."/>
        </authorList>
    </citation>
    <scope>NUCLEOTIDE SEQUENCE</scope>
    <source>
        <strain evidence="11">VT107</strain>
    </source>
</reference>
<dbReference type="Gene3D" id="3.40.50.80">
    <property type="entry name" value="Nucleotide-binding domain of ferredoxin-NADP reductase (FNR) module"/>
    <property type="match status" value="1"/>
</dbReference>
<feature type="transmembrane region" description="Helical" evidence="8">
    <location>
        <begin position="308"/>
        <end position="330"/>
    </location>
</feature>
<keyword evidence="2" id="KW-0813">Transport</keyword>
<evidence type="ECO:0000256" key="2">
    <source>
        <dbReference type="ARBA" id="ARBA00022448"/>
    </source>
</evidence>
<dbReference type="InterPro" id="IPR013130">
    <property type="entry name" value="Fe3_Rdtase_TM_dom"/>
</dbReference>
<sequence length="1015" mass="114876">MKKRHGEEDMAGMPTTSDECRASNIPWLETMAYCIQQNCNAVGFEASKQVLCFRQRAVSGASEPIFQKSLPAKAPTIELTGDAVWLNSTSLVNSELYYSTYGTYAEFERSEIFHTTYSVALILLVIGIVLACGIANQLLSSSPGLQKQLQSSGLWSKLRQHLWLPALVGSWHLQPLFGRVGYVPSRMLSINIGLYIILNIIFSSVSFRSFQPNVYFLSWQFEICEYVGNRTGTLSLVNTAIAILFAGRNNLLINLTGWSQSTFLTLHRWSARVATAQAIVHSVVYTLAYWEPGYEGAVTYATQAAMPFYWWGIIATIAYALATSLAILPLRAKAYDTFLLFHIGLAILALIGCWYHLVPHFGFDYGYQVWLYLAFAFWSADRLARLFRLAYYNHFGASEAIVEAVQGCDIFHITVFPRKWVFGPGQHTFLYIPWVGAGKFWENHPFSVAKWTHPDDNINLDLSSIELLPRQSDSQKIVTSVETRQANTPVPQTHKRASIQFLVRGQAGMTAALREHMSLYSYESRLGLTVYTEGPYAGHRSTLRPFQIADTVLCLVGGIGITYALGFIQEFVSTNSHRDTEAASRSNVIGKTKRLILAWSAKEMALLEYVRQNFLEDCEGAEYLFWCTGEGSPATKEAAITAGRMNISSMIRDSIEPGHQTTVLVCGPGSMADEARQQVVNGVRDGFKIDLVEEAFFYPRLVFTYCSSSRLEFNGRPRPVSDDTFSPAIHRDTLQCINLGCYCHWWLQTGAAGERDVQDGSGAAKDISGYATDQRRRSRDTIDRPYAKELTQWPQTKRFTPYDVLGLDVKAPYNKKQFYKLAMVYHPDTWHYNTYHGIPKAVRVERYGLLVTAHRILSNPTSKRAYDLYGVGWELGTLTVYSASPYEVPYCSRRHTVPSRMHSALYTTWEDAEVWNGPNPENRDGQQQTGVFMCNRYFGLLLLVAFVMCVCVQLVRVKYEAQQQIQRRDRLHNALSQDLLLIERDISSLSRQERMERFVRHRDSALELRLAHGKL</sequence>
<dbReference type="InterPro" id="IPR039261">
    <property type="entry name" value="FNR_nucleotide-bd"/>
</dbReference>
<dbReference type="VEuPathDB" id="FungiDB:F4678DRAFT_476464"/>
<dbReference type="InterPro" id="IPR036869">
    <property type="entry name" value="J_dom_sf"/>
</dbReference>
<dbReference type="PANTHER" id="PTHR32361">
    <property type="entry name" value="FERRIC/CUPRIC REDUCTASE TRANSMEMBRANE COMPONENT"/>
    <property type="match status" value="1"/>
</dbReference>
<evidence type="ECO:0000256" key="4">
    <source>
        <dbReference type="ARBA" id="ARBA00022989"/>
    </source>
</evidence>
<accession>A0A9W8NAA0</accession>
<dbReference type="GO" id="GO:0006826">
    <property type="term" value="P:iron ion transport"/>
    <property type="evidence" value="ECO:0007669"/>
    <property type="project" value="TreeGrafter"/>
</dbReference>
<dbReference type="SFLD" id="SFLDS00052">
    <property type="entry name" value="Ferric_Reductase_Domain"/>
    <property type="match status" value="1"/>
</dbReference>
<dbReference type="SUPFAM" id="SSF52343">
    <property type="entry name" value="Ferredoxin reductase-like, C-terminal NADP-linked domain"/>
    <property type="match status" value="1"/>
</dbReference>
<dbReference type="PROSITE" id="PS51384">
    <property type="entry name" value="FAD_FR"/>
    <property type="match status" value="1"/>
</dbReference>
<keyword evidence="7" id="KW-0325">Glycoprotein</keyword>
<evidence type="ECO:0000259" key="10">
    <source>
        <dbReference type="PROSITE" id="PS51384"/>
    </source>
</evidence>
<dbReference type="AlphaFoldDB" id="A0A9W8NAA0"/>
<evidence type="ECO:0000256" key="5">
    <source>
        <dbReference type="ARBA" id="ARBA00023065"/>
    </source>
</evidence>
<dbReference type="InterPro" id="IPR051410">
    <property type="entry name" value="Ferric/Cupric_Reductase"/>
</dbReference>
<feature type="transmembrane region" description="Helical" evidence="8">
    <location>
        <begin position="337"/>
        <end position="357"/>
    </location>
</feature>
<keyword evidence="6 8" id="KW-0472">Membrane</keyword>
<gene>
    <name evidence="11" type="ORF">NPX13_g7610</name>
</gene>
<dbReference type="GO" id="GO:0006879">
    <property type="term" value="P:intracellular iron ion homeostasis"/>
    <property type="evidence" value="ECO:0007669"/>
    <property type="project" value="TreeGrafter"/>
</dbReference>
<keyword evidence="3 8" id="KW-0812">Transmembrane</keyword>
<evidence type="ECO:0000256" key="3">
    <source>
        <dbReference type="ARBA" id="ARBA00022692"/>
    </source>
</evidence>
<dbReference type="PROSITE" id="PS50076">
    <property type="entry name" value="DNAJ_2"/>
    <property type="match status" value="1"/>
</dbReference>
<dbReference type="Pfam" id="PF01794">
    <property type="entry name" value="Ferric_reduct"/>
    <property type="match status" value="1"/>
</dbReference>
<dbReference type="PANTHER" id="PTHR32361:SF9">
    <property type="entry name" value="FERRIC REDUCTASE TRANSMEMBRANE COMPONENT 3-RELATED"/>
    <property type="match status" value="1"/>
</dbReference>
<evidence type="ECO:0008006" key="13">
    <source>
        <dbReference type="Google" id="ProtNLM"/>
    </source>
</evidence>
<dbReference type="Gene3D" id="1.10.287.110">
    <property type="entry name" value="DnaJ domain"/>
    <property type="match status" value="1"/>
</dbReference>
<dbReference type="EMBL" id="JANPWZ010001527">
    <property type="protein sequence ID" value="KAJ3565129.1"/>
    <property type="molecule type" value="Genomic_DNA"/>
</dbReference>
<comment type="subcellular location">
    <subcellularLocation>
        <location evidence="1">Membrane</location>
        <topology evidence="1">Multi-pass membrane protein</topology>
    </subcellularLocation>
</comment>
<evidence type="ECO:0000313" key="11">
    <source>
        <dbReference type="EMBL" id="KAJ3565129.1"/>
    </source>
</evidence>
<evidence type="ECO:0000256" key="6">
    <source>
        <dbReference type="ARBA" id="ARBA00023136"/>
    </source>
</evidence>
<organism evidence="11 12">
    <name type="scientific">Xylaria arbuscula</name>
    <dbReference type="NCBI Taxonomy" id="114810"/>
    <lineage>
        <taxon>Eukaryota</taxon>
        <taxon>Fungi</taxon>
        <taxon>Dikarya</taxon>
        <taxon>Ascomycota</taxon>
        <taxon>Pezizomycotina</taxon>
        <taxon>Sordariomycetes</taxon>
        <taxon>Xylariomycetidae</taxon>
        <taxon>Xylariales</taxon>
        <taxon>Xylariaceae</taxon>
        <taxon>Xylaria</taxon>
    </lineage>
</organism>
<dbReference type="Proteomes" id="UP001148614">
    <property type="component" value="Unassembled WGS sequence"/>
</dbReference>
<dbReference type="InterPro" id="IPR017927">
    <property type="entry name" value="FAD-bd_FR_type"/>
</dbReference>
<feature type="domain" description="J" evidence="9">
    <location>
        <begin position="800"/>
        <end position="870"/>
    </location>
</feature>
<dbReference type="VEuPathDB" id="FungiDB:F4678DRAFT_408006"/>
<evidence type="ECO:0000259" key="9">
    <source>
        <dbReference type="PROSITE" id="PS50076"/>
    </source>
</evidence>
<keyword evidence="4 8" id="KW-1133">Transmembrane helix</keyword>
<name>A0A9W8NAA0_9PEZI</name>
<comment type="caution">
    <text evidence="11">The sequence shown here is derived from an EMBL/GenBank/DDBJ whole genome shotgun (WGS) entry which is preliminary data.</text>
</comment>
<dbReference type="SMART" id="SM00271">
    <property type="entry name" value="DnaJ"/>
    <property type="match status" value="1"/>
</dbReference>
<proteinExistence type="predicted"/>
<protein>
    <recommendedName>
        <fullName evidence="13">J domain-containing protein</fullName>
    </recommendedName>
</protein>
<feature type="transmembrane region" description="Helical" evidence="8">
    <location>
        <begin position="937"/>
        <end position="957"/>
    </location>
</feature>
<evidence type="ECO:0000256" key="8">
    <source>
        <dbReference type="SAM" id="Phobius"/>
    </source>
</evidence>
<feature type="transmembrane region" description="Helical" evidence="8">
    <location>
        <begin position="119"/>
        <end position="139"/>
    </location>
</feature>
<feature type="transmembrane region" description="Helical" evidence="8">
    <location>
        <begin position="192"/>
        <end position="210"/>
    </location>
</feature>
<dbReference type="Pfam" id="PF00226">
    <property type="entry name" value="DnaJ"/>
    <property type="match status" value="1"/>
</dbReference>
<dbReference type="CDD" id="cd06257">
    <property type="entry name" value="DnaJ"/>
    <property type="match status" value="1"/>
</dbReference>
<feature type="transmembrane region" description="Helical" evidence="8">
    <location>
        <begin position="230"/>
        <end position="248"/>
    </location>
</feature>
<feature type="domain" description="FAD-binding FR-type" evidence="10">
    <location>
        <begin position="376"/>
        <end position="542"/>
    </location>
</feature>
<dbReference type="GO" id="GO:0000293">
    <property type="term" value="F:ferric-chelate reductase activity"/>
    <property type="evidence" value="ECO:0007669"/>
    <property type="project" value="TreeGrafter"/>
</dbReference>
<dbReference type="InterPro" id="IPR013112">
    <property type="entry name" value="FAD-bd_8"/>
</dbReference>
<keyword evidence="5" id="KW-0406">Ion transport</keyword>
<dbReference type="CDD" id="cd06186">
    <property type="entry name" value="NOX_Duox_like_FAD_NADP"/>
    <property type="match status" value="1"/>
</dbReference>
<keyword evidence="12" id="KW-1185">Reference proteome</keyword>
<dbReference type="Pfam" id="PF08022">
    <property type="entry name" value="FAD_binding_8"/>
    <property type="match status" value="1"/>
</dbReference>
<evidence type="ECO:0000256" key="7">
    <source>
        <dbReference type="ARBA" id="ARBA00023180"/>
    </source>
</evidence>
<dbReference type="GO" id="GO:0015677">
    <property type="term" value="P:copper ion import"/>
    <property type="evidence" value="ECO:0007669"/>
    <property type="project" value="TreeGrafter"/>
</dbReference>
<dbReference type="SFLD" id="SFLDG01168">
    <property type="entry name" value="Ferric_reductase_subgroup_(FRE"/>
    <property type="match status" value="1"/>
</dbReference>
<evidence type="ECO:0000256" key="1">
    <source>
        <dbReference type="ARBA" id="ARBA00004141"/>
    </source>
</evidence>
<evidence type="ECO:0000313" key="12">
    <source>
        <dbReference type="Proteomes" id="UP001148614"/>
    </source>
</evidence>
<dbReference type="InterPro" id="IPR001623">
    <property type="entry name" value="DnaJ_domain"/>
</dbReference>